<sequence>MFGVAFSVLKGTDQPVDLMLARDTYRDRTYVTSALLLARFSLKWNPKGGHRNTTGTTTKSLKKAIAAEEALRAHGHQAMWLLKELATFINSGGPKDPTDPTKRTKRLCALCYLDAGECVTDHVANRCPRGRDYPGGDPNATTEKVASSWISALKKINLPGGFICFYCLFPKEWEEGGWAQTDCVGTGRATAKDIVAWVLTRHWDTWKQVVRELRGPHEEDPFPPRWKGDSMLESNPDFYRKRVEIVGTRQETVNVVLALALTVYRIQNPGV</sequence>
<organism evidence="1 2">
    <name type="scientific">Canariomyces notabilis</name>
    <dbReference type="NCBI Taxonomy" id="2074819"/>
    <lineage>
        <taxon>Eukaryota</taxon>
        <taxon>Fungi</taxon>
        <taxon>Dikarya</taxon>
        <taxon>Ascomycota</taxon>
        <taxon>Pezizomycotina</taxon>
        <taxon>Sordariomycetes</taxon>
        <taxon>Sordariomycetidae</taxon>
        <taxon>Sordariales</taxon>
        <taxon>Chaetomiaceae</taxon>
        <taxon>Canariomyces</taxon>
    </lineage>
</organism>
<evidence type="ECO:0000313" key="2">
    <source>
        <dbReference type="Proteomes" id="UP001302812"/>
    </source>
</evidence>
<accession>A0AAN6YQI1</accession>
<dbReference type="Proteomes" id="UP001302812">
    <property type="component" value="Unassembled WGS sequence"/>
</dbReference>
<proteinExistence type="predicted"/>
<keyword evidence="2" id="KW-1185">Reference proteome</keyword>
<dbReference type="RefSeq" id="XP_064669191.1">
    <property type="nucleotide sequence ID" value="XM_064813687.1"/>
</dbReference>
<dbReference type="AlphaFoldDB" id="A0AAN6YQI1"/>
<reference evidence="1" key="1">
    <citation type="journal article" date="2023" name="Mol. Phylogenet. Evol.">
        <title>Genome-scale phylogeny and comparative genomics of the fungal order Sordariales.</title>
        <authorList>
            <person name="Hensen N."/>
            <person name="Bonometti L."/>
            <person name="Westerberg I."/>
            <person name="Brannstrom I.O."/>
            <person name="Guillou S."/>
            <person name="Cros-Aarteil S."/>
            <person name="Calhoun S."/>
            <person name="Haridas S."/>
            <person name="Kuo A."/>
            <person name="Mondo S."/>
            <person name="Pangilinan J."/>
            <person name="Riley R."/>
            <person name="LaButti K."/>
            <person name="Andreopoulos B."/>
            <person name="Lipzen A."/>
            <person name="Chen C."/>
            <person name="Yan M."/>
            <person name="Daum C."/>
            <person name="Ng V."/>
            <person name="Clum A."/>
            <person name="Steindorff A."/>
            <person name="Ohm R.A."/>
            <person name="Martin F."/>
            <person name="Silar P."/>
            <person name="Natvig D.O."/>
            <person name="Lalanne C."/>
            <person name="Gautier V."/>
            <person name="Ament-Velasquez S.L."/>
            <person name="Kruys A."/>
            <person name="Hutchinson M.I."/>
            <person name="Powell A.J."/>
            <person name="Barry K."/>
            <person name="Miller A.N."/>
            <person name="Grigoriev I.V."/>
            <person name="Debuchy R."/>
            <person name="Gladieux P."/>
            <person name="Hiltunen Thoren M."/>
            <person name="Johannesson H."/>
        </authorList>
    </citation>
    <scope>NUCLEOTIDE SEQUENCE</scope>
    <source>
        <strain evidence="1">CBS 508.74</strain>
    </source>
</reference>
<dbReference type="GeneID" id="89937812"/>
<reference evidence="1" key="2">
    <citation type="submission" date="2023-05" db="EMBL/GenBank/DDBJ databases">
        <authorList>
            <consortium name="Lawrence Berkeley National Laboratory"/>
            <person name="Steindorff A."/>
            <person name="Hensen N."/>
            <person name="Bonometti L."/>
            <person name="Westerberg I."/>
            <person name="Brannstrom I.O."/>
            <person name="Guillou S."/>
            <person name="Cros-Aarteil S."/>
            <person name="Calhoun S."/>
            <person name="Haridas S."/>
            <person name="Kuo A."/>
            <person name="Mondo S."/>
            <person name="Pangilinan J."/>
            <person name="Riley R."/>
            <person name="Labutti K."/>
            <person name="Andreopoulos B."/>
            <person name="Lipzen A."/>
            <person name="Chen C."/>
            <person name="Yanf M."/>
            <person name="Daum C."/>
            <person name="Ng V."/>
            <person name="Clum A."/>
            <person name="Ohm R."/>
            <person name="Martin F."/>
            <person name="Silar P."/>
            <person name="Natvig D."/>
            <person name="Lalanne C."/>
            <person name="Gautier V."/>
            <person name="Ament-Velasquez S.L."/>
            <person name="Kruys A."/>
            <person name="Hutchinson M.I."/>
            <person name="Powell A.J."/>
            <person name="Barry K."/>
            <person name="Miller A.N."/>
            <person name="Grigoriev I.V."/>
            <person name="Debuchy R."/>
            <person name="Gladieux P."/>
            <person name="Thoren M.H."/>
            <person name="Johannesson H."/>
        </authorList>
    </citation>
    <scope>NUCLEOTIDE SEQUENCE</scope>
    <source>
        <strain evidence="1">CBS 508.74</strain>
    </source>
</reference>
<comment type="caution">
    <text evidence="1">The sequence shown here is derived from an EMBL/GenBank/DDBJ whole genome shotgun (WGS) entry which is preliminary data.</text>
</comment>
<dbReference type="EMBL" id="MU853345">
    <property type="protein sequence ID" value="KAK4111621.1"/>
    <property type="molecule type" value="Genomic_DNA"/>
</dbReference>
<name>A0AAN6YQI1_9PEZI</name>
<gene>
    <name evidence="1" type="ORF">N656DRAFT_769259</name>
</gene>
<protein>
    <submittedName>
        <fullName evidence="1">Uncharacterized protein</fullName>
    </submittedName>
</protein>
<evidence type="ECO:0000313" key="1">
    <source>
        <dbReference type="EMBL" id="KAK4111621.1"/>
    </source>
</evidence>